<keyword evidence="2" id="KW-1185">Reference proteome</keyword>
<organism evidence="1 2">
    <name type="scientific">Spirodela intermedia</name>
    <name type="common">Intermediate duckweed</name>
    <dbReference type="NCBI Taxonomy" id="51605"/>
    <lineage>
        <taxon>Eukaryota</taxon>
        <taxon>Viridiplantae</taxon>
        <taxon>Streptophyta</taxon>
        <taxon>Embryophyta</taxon>
        <taxon>Tracheophyta</taxon>
        <taxon>Spermatophyta</taxon>
        <taxon>Magnoliopsida</taxon>
        <taxon>Liliopsida</taxon>
        <taxon>Araceae</taxon>
        <taxon>Lemnoideae</taxon>
        <taxon>Spirodela</taxon>
    </lineage>
</organism>
<sequence length="14" mass="1592">MGGSQNKRIESQTR</sequence>
<evidence type="ECO:0000313" key="2">
    <source>
        <dbReference type="Proteomes" id="UP000663760"/>
    </source>
</evidence>
<dbReference type="Proteomes" id="UP000663760">
    <property type="component" value="Chromosome 15"/>
</dbReference>
<proteinExistence type="predicted"/>
<accession>A0A7I8LGI8</accession>
<protein>
    <submittedName>
        <fullName evidence="1">Uncharacterized protein</fullName>
    </submittedName>
</protein>
<name>A0A7I8LGI8_SPIIN</name>
<dbReference type="EMBL" id="LR746278">
    <property type="protein sequence ID" value="CAA7409141.1"/>
    <property type="molecule type" value="Genomic_DNA"/>
</dbReference>
<reference evidence="1" key="1">
    <citation type="submission" date="2020-02" db="EMBL/GenBank/DDBJ databases">
        <authorList>
            <person name="Scholz U."/>
            <person name="Mascher M."/>
            <person name="Fiebig A."/>
        </authorList>
    </citation>
    <scope>NUCLEOTIDE SEQUENCE</scope>
</reference>
<gene>
    <name evidence="1" type="ORF">SI8410_15019819</name>
</gene>
<evidence type="ECO:0000313" key="1">
    <source>
        <dbReference type="EMBL" id="CAA7409141.1"/>
    </source>
</evidence>